<dbReference type="InParanoid" id="A0A1J7K0X4"/>
<protein>
    <submittedName>
        <fullName evidence="2">Uncharacterized protein</fullName>
    </submittedName>
</protein>
<dbReference type="AlphaFoldDB" id="A0A1J7K0X4"/>
<feature type="compositionally biased region" description="Polar residues" evidence="1">
    <location>
        <begin position="82"/>
        <end position="98"/>
    </location>
</feature>
<dbReference type="EMBL" id="KV875094">
    <property type="protein sequence ID" value="OIW33778.1"/>
    <property type="molecule type" value="Genomic_DNA"/>
</dbReference>
<accession>A0A1J7K0X4</accession>
<name>A0A1J7K0X4_9PEZI</name>
<sequence>MWRTAVLSRELLILRRHTSLSTEDKKACVRGEVATKGSPTRQRPRSCFREALSPSGSRLQDKARVKTGSQTRDRSAGRRTRSALSTQGETERQLQSATVRVYESAAVGDADTDGNGDRNRNNGTKGVKVKKQKQKKLNTILAQVSLRDTSLPVTFTVF</sequence>
<keyword evidence="3" id="KW-1185">Reference proteome</keyword>
<feature type="region of interest" description="Disordered" evidence="1">
    <location>
        <begin position="31"/>
        <end position="131"/>
    </location>
</feature>
<evidence type="ECO:0000256" key="1">
    <source>
        <dbReference type="SAM" id="MobiDB-lite"/>
    </source>
</evidence>
<organism evidence="2 3">
    <name type="scientific">Coniochaeta ligniaria NRRL 30616</name>
    <dbReference type="NCBI Taxonomy" id="1408157"/>
    <lineage>
        <taxon>Eukaryota</taxon>
        <taxon>Fungi</taxon>
        <taxon>Dikarya</taxon>
        <taxon>Ascomycota</taxon>
        <taxon>Pezizomycotina</taxon>
        <taxon>Sordariomycetes</taxon>
        <taxon>Sordariomycetidae</taxon>
        <taxon>Coniochaetales</taxon>
        <taxon>Coniochaetaceae</taxon>
        <taxon>Coniochaeta</taxon>
    </lineage>
</organism>
<gene>
    <name evidence="2" type="ORF">CONLIGDRAFT_191369</name>
</gene>
<evidence type="ECO:0000313" key="2">
    <source>
        <dbReference type="EMBL" id="OIW33778.1"/>
    </source>
</evidence>
<proteinExistence type="predicted"/>
<evidence type="ECO:0000313" key="3">
    <source>
        <dbReference type="Proteomes" id="UP000182658"/>
    </source>
</evidence>
<dbReference type="Proteomes" id="UP000182658">
    <property type="component" value="Unassembled WGS sequence"/>
</dbReference>
<reference evidence="2 3" key="1">
    <citation type="submission" date="2016-10" db="EMBL/GenBank/DDBJ databases">
        <title>Draft genome sequence of Coniochaeta ligniaria NRRL30616, a lignocellulolytic fungus for bioabatement of inhibitors in plant biomass hydrolysates.</title>
        <authorList>
            <consortium name="DOE Joint Genome Institute"/>
            <person name="Jimenez D.J."/>
            <person name="Hector R.E."/>
            <person name="Riley R."/>
            <person name="Sun H."/>
            <person name="Grigoriev I.V."/>
            <person name="Van Elsas J.D."/>
            <person name="Nichols N.N."/>
        </authorList>
    </citation>
    <scope>NUCLEOTIDE SEQUENCE [LARGE SCALE GENOMIC DNA]</scope>
    <source>
        <strain evidence="2 3">NRRL 30616</strain>
    </source>
</reference>